<reference evidence="1 2" key="1">
    <citation type="submission" date="2024-05" db="EMBL/GenBank/DDBJ databases">
        <title>A draft genome resource for the thread blight pathogen Marasmius tenuissimus strain MS-2.</title>
        <authorList>
            <person name="Yulfo-Soto G.E."/>
            <person name="Baruah I.K."/>
            <person name="Amoako-Attah I."/>
            <person name="Bukari Y."/>
            <person name="Meinhardt L.W."/>
            <person name="Bailey B.A."/>
            <person name="Cohen S.P."/>
        </authorList>
    </citation>
    <scope>NUCLEOTIDE SEQUENCE [LARGE SCALE GENOMIC DNA]</scope>
    <source>
        <strain evidence="1 2">MS-2</strain>
    </source>
</reference>
<dbReference type="Proteomes" id="UP001437256">
    <property type="component" value="Unassembled WGS sequence"/>
</dbReference>
<evidence type="ECO:0000313" key="2">
    <source>
        <dbReference type="Proteomes" id="UP001437256"/>
    </source>
</evidence>
<sequence length="59" mass="6939">MQVPLIQFIIVEKSEEISQWHLENAEEFGVESFLDIAAAEDRYAYDEGESEVEEERFEL</sequence>
<gene>
    <name evidence="1" type="ORF">AAF712_009285</name>
</gene>
<name>A0ABR2ZQN8_9AGAR</name>
<comment type="caution">
    <text evidence="1">The sequence shown here is derived from an EMBL/GenBank/DDBJ whole genome shotgun (WGS) entry which is preliminary data.</text>
</comment>
<keyword evidence="2" id="KW-1185">Reference proteome</keyword>
<evidence type="ECO:0000313" key="1">
    <source>
        <dbReference type="EMBL" id="KAL0063728.1"/>
    </source>
</evidence>
<protein>
    <submittedName>
        <fullName evidence="1">Uncharacterized protein</fullName>
    </submittedName>
</protein>
<dbReference type="EMBL" id="JBBXMP010000074">
    <property type="protein sequence ID" value="KAL0063728.1"/>
    <property type="molecule type" value="Genomic_DNA"/>
</dbReference>
<feature type="non-terminal residue" evidence="1">
    <location>
        <position position="59"/>
    </location>
</feature>
<accession>A0ABR2ZQN8</accession>
<proteinExistence type="predicted"/>
<organism evidence="1 2">
    <name type="scientific">Marasmius tenuissimus</name>
    <dbReference type="NCBI Taxonomy" id="585030"/>
    <lineage>
        <taxon>Eukaryota</taxon>
        <taxon>Fungi</taxon>
        <taxon>Dikarya</taxon>
        <taxon>Basidiomycota</taxon>
        <taxon>Agaricomycotina</taxon>
        <taxon>Agaricomycetes</taxon>
        <taxon>Agaricomycetidae</taxon>
        <taxon>Agaricales</taxon>
        <taxon>Marasmiineae</taxon>
        <taxon>Marasmiaceae</taxon>
        <taxon>Marasmius</taxon>
    </lineage>
</organism>